<dbReference type="GO" id="GO:0009055">
    <property type="term" value="F:electron transfer activity"/>
    <property type="evidence" value="ECO:0007669"/>
    <property type="project" value="InterPro"/>
</dbReference>
<reference evidence="5" key="1">
    <citation type="submission" date="2018-05" db="EMBL/GenBank/DDBJ databases">
        <authorList>
            <person name="Lanie J.A."/>
            <person name="Ng W.-L."/>
            <person name="Kazmierczak K.M."/>
            <person name="Andrzejewski T.M."/>
            <person name="Davidsen T.M."/>
            <person name="Wayne K.J."/>
            <person name="Tettelin H."/>
            <person name="Glass J.I."/>
            <person name="Rusch D."/>
            <person name="Podicherti R."/>
            <person name="Tsui H.-C.T."/>
            <person name="Winkler M.E."/>
        </authorList>
    </citation>
    <scope>NUCLEOTIDE SEQUENCE</scope>
</reference>
<dbReference type="InterPro" id="IPR036909">
    <property type="entry name" value="Cyt_c-like_dom_sf"/>
</dbReference>
<dbReference type="SUPFAM" id="SSF46626">
    <property type="entry name" value="Cytochrome c"/>
    <property type="match status" value="1"/>
</dbReference>
<name>A0A382R203_9ZZZZ</name>
<dbReference type="InterPro" id="IPR009056">
    <property type="entry name" value="Cyt_c-like_dom"/>
</dbReference>
<feature type="domain" description="Cytochrome c" evidence="4">
    <location>
        <begin position="56"/>
        <end position="143"/>
    </location>
</feature>
<gene>
    <name evidence="5" type="ORF">METZ01_LOCUS343475</name>
</gene>
<evidence type="ECO:0000256" key="2">
    <source>
        <dbReference type="ARBA" id="ARBA00022723"/>
    </source>
</evidence>
<dbReference type="AlphaFoldDB" id="A0A382R203"/>
<evidence type="ECO:0000256" key="1">
    <source>
        <dbReference type="ARBA" id="ARBA00022617"/>
    </source>
</evidence>
<dbReference type="EMBL" id="UINC01117886">
    <property type="protein sequence ID" value="SVC90621.1"/>
    <property type="molecule type" value="Genomic_DNA"/>
</dbReference>
<evidence type="ECO:0000259" key="4">
    <source>
        <dbReference type="PROSITE" id="PS51007"/>
    </source>
</evidence>
<dbReference type="GO" id="GO:0020037">
    <property type="term" value="F:heme binding"/>
    <property type="evidence" value="ECO:0007669"/>
    <property type="project" value="InterPro"/>
</dbReference>
<accession>A0A382R203</accession>
<dbReference type="GO" id="GO:0046872">
    <property type="term" value="F:metal ion binding"/>
    <property type="evidence" value="ECO:0007669"/>
    <property type="project" value="UniProtKB-KW"/>
</dbReference>
<dbReference type="Pfam" id="PF13442">
    <property type="entry name" value="Cytochrome_CBB3"/>
    <property type="match status" value="1"/>
</dbReference>
<dbReference type="PROSITE" id="PS51007">
    <property type="entry name" value="CYTC"/>
    <property type="match status" value="1"/>
</dbReference>
<keyword evidence="2" id="KW-0479">Metal-binding</keyword>
<keyword evidence="1" id="KW-0349">Heme</keyword>
<proteinExistence type="predicted"/>
<protein>
    <recommendedName>
        <fullName evidence="4">Cytochrome c domain-containing protein</fullName>
    </recommendedName>
</protein>
<organism evidence="5">
    <name type="scientific">marine metagenome</name>
    <dbReference type="NCBI Taxonomy" id="408172"/>
    <lineage>
        <taxon>unclassified sequences</taxon>
        <taxon>metagenomes</taxon>
        <taxon>ecological metagenomes</taxon>
    </lineage>
</organism>
<dbReference type="Gene3D" id="1.10.760.10">
    <property type="entry name" value="Cytochrome c-like domain"/>
    <property type="match status" value="1"/>
</dbReference>
<keyword evidence="3" id="KW-0408">Iron</keyword>
<evidence type="ECO:0000256" key="3">
    <source>
        <dbReference type="ARBA" id="ARBA00023004"/>
    </source>
</evidence>
<evidence type="ECO:0000313" key="5">
    <source>
        <dbReference type="EMBL" id="SVC90621.1"/>
    </source>
</evidence>
<sequence>MIFKSRKIFLAGIIGLITLPLMPAKAFHEDAYQPRAPEPFLEQLQDMDNPFSPTPENIEEGRDIFLGRGLCVSCHGENGKGVKVPGHSPRDFTDTKWQEIRTDGEMMWVLKNGSPGTSMPIRVGNVISEEEGWKVILYIRKFAGT</sequence>